<accession>S9QW09</accession>
<sequence length="97" mass="10506">MTSFSIQHLVNFMSDGSVISTCHLDGALQGTGSSVFQGDHPEAEKGQCVVQASANGTATGESWTLNLYPYMPYSEGLYHKQNSAQDGLRYRLACSVR</sequence>
<organism evidence="1 2">
    <name type="scientific">Cystobacter fuscus (strain ATCC 25194 / DSM 2262 / NBRC 100088 / M29)</name>
    <dbReference type="NCBI Taxonomy" id="1242864"/>
    <lineage>
        <taxon>Bacteria</taxon>
        <taxon>Pseudomonadati</taxon>
        <taxon>Myxococcota</taxon>
        <taxon>Myxococcia</taxon>
        <taxon>Myxococcales</taxon>
        <taxon>Cystobacterineae</taxon>
        <taxon>Archangiaceae</taxon>
        <taxon>Cystobacter</taxon>
    </lineage>
</organism>
<evidence type="ECO:0000313" key="1">
    <source>
        <dbReference type="EMBL" id="EPX60863.1"/>
    </source>
</evidence>
<proteinExistence type="predicted"/>
<comment type="caution">
    <text evidence="1">The sequence shown here is derived from an EMBL/GenBank/DDBJ whole genome shotgun (WGS) entry which is preliminary data.</text>
</comment>
<dbReference type="Proteomes" id="UP000011682">
    <property type="component" value="Unassembled WGS sequence"/>
</dbReference>
<name>S9QW09_CYSF2</name>
<dbReference type="EMBL" id="ANAH02000011">
    <property type="protein sequence ID" value="EPX60863.1"/>
    <property type="molecule type" value="Genomic_DNA"/>
</dbReference>
<gene>
    <name evidence="1" type="ORF">D187_001514</name>
</gene>
<dbReference type="AlphaFoldDB" id="S9QW09"/>
<reference evidence="1" key="1">
    <citation type="submission" date="2013-05" db="EMBL/GenBank/DDBJ databases">
        <title>Genome assembly of Cystobacter fuscus DSM 2262.</title>
        <authorList>
            <person name="Sharma G."/>
            <person name="Khatri I."/>
            <person name="Kaur C."/>
            <person name="Mayilraj S."/>
            <person name="Subramanian S."/>
        </authorList>
    </citation>
    <scope>NUCLEOTIDE SEQUENCE [LARGE SCALE GENOMIC DNA]</scope>
    <source>
        <strain evidence="1">DSM 2262</strain>
    </source>
</reference>
<keyword evidence="2" id="KW-1185">Reference proteome</keyword>
<evidence type="ECO:0000313" key="2">
    <source>
        <dbReference type="Proteomes" id="UP000011682"/>
    </source>
</evidence>
<protein>
    <submittedName>
        <fullName evidence="1">Uncharacterized protein</fullName>
    </submittedName>
</protein>